<dbReference type="RefSeq" id="WP_141125125.1">
    <property type="nucleotide sequence ID" value="NZ_CBCRXZ010000004.1"/>
</dbReference>
<dbReference type="Proteomes" id="UP000218682">
    <property type="component" value="Chromosome I"/>
</dbReference>
<protein>
    <recommendedName>
        <fullName evidence="3">TniQ protein</fullName>
    </recommendedName>
</protein>
<keyword evidence="2" id="KW-1185">Reference proteome</keyword>
<accession>A0ABY1T9X1</accession>
<proteinExistence type="predicted"/>
<gene>
    <name evidence="1" type="ORF">SAMN04488487_2083</name>
</gene>
<organism evidence="1 2">
    <name type="scientific">Pseudomonas fluorescens</name>
    <dbReference type="NCBI Taxonomy" id="294"/>
    <lineage>
        <taxon>Bacteria</taxon>
        <taxon>Pseudomonadati</taxon>
        <taxon>Pseudomonadota</taxon>
        <taxon>Gammaproteobacteria</taxon>
        <taxon>Pseudomonadales</taxon>
        <taxon>Pseudomonadaceae</taxon>
        <taxon>Pseudomonas</taxon>
    </lineage>
</organism>
<evidence type="ECO:0008006" key="3">
    <source>
        <dbReference type="Google" id="ProtNLM"/>
    </source>
</evidence>
<name>A0ABY1T9X1_PSEFL</name>
<reference evidence="1 2" key="1">
    <citation type="submission" date="2017-09" db="EMBL/GenBank/DDBJ databases">
        <authorList>
            <person name="Varghese N."/>
            <person name="Submissions S."/>
        </authorList>
    </citation>
    <scope>NUCLEOTIDE SEQUENCE [LARGE SCALE GENOMIC DNA]</scope>
    <source>
        <strain evidence="2">ATCC 13525 / DSM 50090 / JCM 5963 / NBRC 14160 / NCIMB 9046 / NCTC 10038 / VKM B-894</strain>
    </source>
</reference>
<evidence type="ECO:0000313" key="1">
    <source>
        <dbReference type="EMBL" id="SNY08916.1"/>
    </source>
</evidence>
<dbReference type="GeneID" id="61639919"/>
<sequence>MEVFIELAKRASFSRAEVKKLASAIGWQGCYGFNRLIHYHTDAAKLFVIKNSQDVSYSGKHYATEEVRYSDWDASYCPDCVREDLESFGFSYWKRFCNRYVKVCYKHNVVLLNHCPFCGKPFSRKGHTLDVMWRKCDGKHLAEAPSLRNDNLSELKRAITIHGLCSSSHHICDVVALSVLQEKAASLISIMPTALTAEMESELQQIDSYLKMLTRSRLNNNANGISYLNLWIIDAVATLYERFDDFSMDLRLRQADARPIDSLWATYQAGGIESAHYVEEDYASGVGRWFCPYPSPLSENDCSGDGYYRRRPRQYPCCNFPHPKFKGQKLKMGKVSEILPGVPQIKPETRMGI</sequence>
<evidence type="ECO:0000313" key="2">
    <source>
        <dbReference type="Proteomes" id="UP000218682"/>
    </source>
</evidence>
<dbReference type="EMBL" id="LT907842">
    <property type="protein sequence ID" value="SNY08916.1"/>
    <property type="molecule type" value="Genomic_DNA"/>
</dbReference>